<evidence type="ECO:0000256" key="1">
    <source>
        <dbReference type="ARBA" id="ARBA00022603"/>
    </source>
</evidence>
<dbReference type="EMBL" id="JBHSHC010000013">
    <property type="protein sequence ID" value="MFC4766130.1"/>
    <property type="molecule type" value="Genomic_DNA"/>
</dbReference>
<protein>
    <submittedName>
        <fullName evidence="3">Class I SAM-dependent methyltransferase</fullName>
    </submittedName>
</protein>
<dbReference type="PANTHER" id="PTHR12049">
    <property type="entry name" value="PROTEIN ARGININE METHYLTRANSFERASE NDUFAF7, MITOCHONDRIAL"/>
    <property type="match status" value="1"/>
</dbReference>
<dbReference type="InterPro" id="IPR038375">
    <property type="entry name" value="NDUFAF7_sf"/>
</dbReference>
<dbReference type="PANTHER" id="PTHR12049:SF7">
    <property type="entry name" value="PROTEIN ARGININE METHYLTRANSFERASE NDUFAF7, MITOCHONDRIAL"/>
    <property type="match status" value="1"/>
</dbReference>
<evidence type="ECO:0000313" key="3">
    <source>
        <dbReference type="EMBL" id="MFC4766130.1"/>
    </source>
</evidence>
<name>A0ABV9Q0E6_9BACL</name>
<keyword evidence="2" id="KW-0808">Transferase</keyword>
<dbReference type="RefSeq" id="WP_380023843.1">
    <property type="nucleotide sequence ID" value="NZ_JBHSHC010000013.1"/>
</dbReference>
<sequence>MNELHKVVAAKIRSSNGRISFAEYMDEVLYHPTLGYYNRENMTIGERGDFYTSPMVHPIFGQCVARQIFEFWQRLGSPAAFTVVEMGAGTGALASDLLTEWGRLGTTGVELEYAIVEQSPVLRETQRETTKEVSGGRISWHSALQEVPGYGSLTGVILSNELFDALPVHRLIMENGHLQERYVTLRETEEGWIFEEITGPLSDARLADILDEGVRSQLEERDRLEVCPLAGKVIMDMADALQRGYILTVDYGDLSPAVYWKSVRSGGIRCYYKQTLGSNPYERVGEQDITADVDFSYLQREGANKGVKTIRFVTQSEFLEKLGFLEKVTELQRLAFRDLRADFELQKMLTLYLPQGLGEDCKVLIQEKGN</sequence>
<dbReference type="Proteomes" id="UP001596002">
    <property type="component" value="Unassembled WGS sequence"/>
</dbReference>
<reference evidence="4" key="1">
    <citation type="journal article" date="2019" name="Int. J. Syst. Evol. Microbiol.">
        <title>The Global Catalogue of Microorganisms (GCM) 10K type strain sequencing project: providing services to taxonomists for standard genome sequencing and annotation.</title>
        <authorList>
            <consortium name="The Broad Institute Genomics Platform"/>
            <consortium name="The Broad Institute Genome Sequencing Center for Infectious Disease"/>
            <person name="Wu L."/>
            <person name="Ma J."/>
        </authorList>
    </citation>
    <scope>NUCLEOTIDE SEQUENCE [LARGE SCALE GENOMIC DNA]</scope>
    <source>
        <strain evidence="4">WYCCWR 12678</strain>
    </source>
</reference>
<dbReference type="GO" id="GO:0008168">
    <property type="term" value="F:methyltransferase activity"/>
    <property type="evidence" value="ECO:0007669"/>
    <property type="project" value="UniProtKB-KW"/>
</dbReference>
<dbReference type="GO" id="GO:0032259">
    <property type="term" value="P:methylation"/>
    <property type="evidence" value="ECO:0007669"/>
    <property type="project" value="UniProtKB-KW"/>
</dbReference>
<gene>
    <name evidence="3" type="ORF">ACFO8Q_01785</name>
</gene>
<dbReference type="Pfam" id="PF02636">
    <property type="entry name" value="Methyltransf_28"/>
    <property type="match status" value="1"/>
</dbReference>
<proteinExistence type="predicted"/>
<evidence type="ECO:0000256" key="2">
    <source>
        <dbReference type="ARBA" id="ARBA00022679"/>
    </source>
</evidence>
<organism evidence="3 4">
    <name type="scientific">Effusibacillus consociatus</name>
    <dbReference type="NCBI Taxonomy" id="1117041"/>
    <lineage>
        <taxon>Bacteria</taxon>
        <taxon>Bacillati</taxon>
        <taxon>Bacillota</taxon>
        <taxon>Bacilli</taxon>
        <taxon>Bacillales</taxon>
        <taxon>Alicyclobacillaceae</taxon>
        <taxon>Effusibacillus</taxon>
    </lineage>
</organism>
<dbReference type="InterPro" id="IPR029063">
    <property type="entry name" value="SAM-dependent_MTases_sf"/>
</dbReference>
<dbReference type="InterPro" id="IPR003788">
    <property type="entry name" value="NDUFAF7"/>
</dbReference>
<evidence type="ECO:0000313" key="4">
    <source>
        <dbReference type="Proteomes" id="UP001596002"/>
    </source>
</evidence>
<comment type="caution">
    <text evidence="3">The sequence shown here is derived from an EMBL/GenBank/DDBJ whole genome shotgun (WGS) entry which is preliminary data.</text>
</comment>
<accession>A0ABV9Q0E6</accession>
<dbReference type="Gene3D" id="3.40.50.12710">
    <property type="match status" value="1"/>
</dbReference>
<keyword evidence="1 3" id="KW-0489">Methyltransferase</keyword>
<keyword evidence="4" id="KW-1185">Reference proteome</keyword>
<dbReference type="SUPFAM" id="SSF53335">
    <property type="entry name" value="S-adenosyl-L-methionine-dependent methyltransferases"/>
    <property type="match status" value="1"/>
</dbReference>